<evidence type="ECO:0000256" key="6">
    <source>
        <dbReference type="ARBA" id="ARBA00022989"/>
    </source>
</evidence>
<dbReference type="GO" id="GO:0005886">
    <property type="term" value="C:plasma membrane"/>
    <property type="evidence" value="ECO:0007669"/>
    <property type="project" value="UniProtKB-SubCell"/>
</dbReference>
<dbReference type="EMBL" id="AVBF01000012">
    <property type="protein sequence ID" value="KGP73477.1"/>
    <property type="molecule type" value="Genomic_DNA"/>
</dbReference>
<comment type="similarity">
    <text evidence="2">Belongs to the ABC-2 integral membrane protein family.</text>
</comment>
<keyword evidence="7 8" id="KW-0472">Membrane</keyword>
<evidence type="ECO:0000256" key="1">
    <source>
        <dbReference type="ARBA" id="ARBA00004651"/>
    </source>
</evidence>
<dbReference type="InterPro" id="IPR051449">
    <property type="entry name" value="ABC-2_transporter_component"/>
</dbReference>
<dbReference type="Proteomes" id="UP000030147">
    <property type="component" value="Unassembled WGS sequence"/>
</dbReference>
<proteinExistence type="inferred from homology"/>
<feature type="transmembrane region" description="Helical" evidence="8">
    <location>
        <begin position="237"/>
        <end position="259"/>
    </location>
</feature>
<name>A0A0A2TCD3_9BACI</name>
<dbReference type="InterPro" id="IPR047817">
    <property type="entry name" value="ABC2_TM_bact-type"/>
</dbReference>
<dbReference type="PROSITE" id="PS51012">
    <property type="entry name" value="ABC_TM2"/>
    <property type="match status" value="1"/>
</dbReference>
<feature type="transmembrane region" description="Helical" evidence="8">
    <location>
        <begin position="196"/>
        <end position="216"/>
    </location>
</feature>
<keyword evidence="5 8" id="KW-0812">Transmembrane</keyword>
<feature type="transmembrane region" description="Helical" evidence="8">
    <location>
        <begin position="271"/>
        <end position="293"/>
    </location>
</feature>
<dbReference type="STRING" id="1385514.N782_04430"/>
<evidence type="ECO:0000256" key="7">
    <source>
        <dbReference type="ARBA" id="ARBA00023136"/>
    </source>
</evidence>
<comment type="subcellular location">
    <subcellularLocation>
        <location evidence="1">Cell membrane</location>
        <topology evidence="1">Multi-pass membrane protein</topology>
    </subcellularLocation>
</comment>
<keyword evidence="11" id="KW-1185">Reference proteome</keyword>
<feature type="transmembrane region" description="Helical" evidence="8">
    <location>
        <begin position="361"/>
        <end position="383"/>
    </location>
</feature>
<dbReference type="PANTHER" id="PTHR30294">
    <property type="entry name" value="MEMBRANE COMPONENT OF ABC TRANSPORTER YHHJ-RELATED"/>
    <property type="match status" value="1"/>
</dbReference>
<dbReference type="GO" id="GO:0140359">
    <property type="term" value="F:ABC-type transporter activity"/>
    <property type="evidence" value="ECO:0007669"/>
    <property type="project" value="InterPro"/>
</dbReference>
<dbReference type="AlphaFoldDB" id="A0A0A2TCD3"/>
<evidence type="ECO:0000256" key="3">
    <source>
        <dbReference type="ARBA" id="ARBA00022448"/>
    </source>
</evidence>
<evidence type="ECO:0000313" key="10">
    <source>
        <dbReference type="EMBL" id="KGP73477.1"/>
    </source>
</evidence>
<dbReference type="OrthoDB" id="266913at2"/>
<sequence length="389" mass="43748">MRALLWARWKGFRKHKMLFLIMLFLPIVFTYFFSMSNSQEVTQIPIYMEDESQIANRLVEKINKQSDVDAILMDEKEMNEAIVDGIVDAGVVIDQSTVERLNTPNKSVTFTILRTTDTAGVQLIEQAVRSAASELSTEMNVTNSILKAIPNDIPINLTDVSPLVQQSFSEKPPISVTAEAYQSDSEVKYDASFQSLVGFTLFFTMYTIIFTLGELIEDRQNRVLDRMLISPVSIPNIYVANFIYSFILGYIQIIILFLFGKYVLGIEWGSALGSILIILALYVMTTMAVGMLLVGMSNTMQQLSALTPIVAVSFAMLGGAYWPIEIVESQLLVNLAHITPIFHAMNALKAFVLYDQTLQDVLSSILWLSSMSMGLFIIGILLFRVRMYR</sequence>
<keyword evidence="6 8" id="KW-1133">Transmembrane helix</keyword>
<dbReference type="eggNOG" id="COG0842">
    <property type="taxonomic scope" value="Bacteria"/>
</dbReference>
<evidence type="ECO:0000256" key="8">
    <source>
        <dbReference type="SAM" id="Phobius"/>
    </source>
</evidence>
<feature type="transmembrane region" description="Helical" evidence="8">
    <location>
        <begin position="305"/>
        <end position="324"/>
    </location>
</feature>
<comment type="caution">
    <text evidence="10">The sequence shown here is derived from an EMBL/GenBank/DDBJ whole genome shotgun (WGS) entry which is preliminary data.</text>
</comment>
<accession>A0A0A2TCD3</accession>
<dbReference type="PANTHER" id="PTHR30294:SF29">
    <property type="entry name" value="MULTIDRUG ABC TRANSPORTER PERMEASE YBHS-RELATED"/>
    <property type="match status" value="1"/>
</dbReference>
<gene>
    <name evidence="10" type="ORF">N782_04430</name>
</gene>
<organism evidence="10 11">
    <name type="scientific">Pontibacillus yanchengensis Y32</name>
    <dbReference type="NCBI Taxonomy" id="1385514"/>
    <lineage>
        <taxon>Bacteria</taxon>
        <taxon>Bacillati</taxon>
        <taxon>Bacillota</taxon>
        <taxon>Bacilli</taxon>
        <taxon>Bacillales</taxon>
        <taxon>Bacillaceae</taxon>
        <taxon>Pontibacillus</taxon>
    </lineage>
</organism>
<evidence type="ECO:0000259" key="9">
    <source>
        <dbReference type="PROSITE" id="PS51012"/>
    </source>
</evidence>
<evidence type="ECO:0000256" key="5">
    <source>
        <dbReference type="ARBA" id="ARBA00022692"/>
    </source>
</evidence>
<reference evidence="10 11" key="1">
    <citation type="journal article" date="2015" name="Stand. Genomic Sci.">
        <title>High quality draft genome sequence of the moderately halophilic bacterium Pontibacillus yanchengensis Y32(T) and comparison among Pontibacillus genomes.</title>
        <authorList>
            <person name="Huang J."/>
            <person name="Qiao Z.X."/>
            <person name="Tang J.W."/>
            <person name="Wang G."/>
        </authorList>
    </citation>
    <scope>NUCLEOTIDE SEQUENCE [LARGE SCALE GENOMIC DNA]</scope>
    <source>
        <strain evidence="10 11">Y32</strain>
    </source>
</reference>
<evidence type="ECO:0000313" key="11">
    <source>
        <dbReference type="Proteomes" id="UP000030147"/>
    </source>
</evidence>
<evidence type="ECO:0000256" key="4">
    <source>
        <dbReference type="ARBA" id="ARBA00022475"/>
    </source>
</evidence>
<protein>
    <submittedName>
        <fullName evidence="10">Multidrug ABC transporter permease</fullName>
    </submittedName>
</protein>
<dbReference type="Pfam" id="PF12698">
    <property type="entry name" value="ABC2_membrane_3"/>
    <property type="match status" value="1"/>
</dbReference>
<dbReference type="InterPro" id="IPR013525">
    <property type="entry name" value="ABC2_TM"/>
</dbReference>
<evidence type="ECO:0000256" key="2">
    <source>
        <dbReference type="ARBA" id="ARBA00007783"/>
    </source>
</evidence>
<keyword evidence="4" id="KW-1003">Cell membrane</keyword>
<keyword evidence="3" id="KW-0813">Transport</keyword>
<feature type="domain" description="ABC transmembrane type-2" evidence="9">
    <location>
        <begin position="157"/>
        <end position="386"/>
    </location>
</feature>